<comment type="caution">
    <text evidence="4">The sequence shown here is derived from an EMBL/GenBank/DDBJ whole genome shotgun (WGS) entry which is preliminary data.</text>
</comment>
<accession>A0A4U5N3R7</accession>
<dbReference type="AlphaFoldDB" id="A0A4U5N3R7"/>
<protein>
    <recommendedName>
        <fullName evidence="3">NTR domain-containing protein</fullName>
    </recommendedName>
</protein>
<keyword evidence="1" id="KW-1015">Disulfide bond</keyword>
<keyword evidence="2" id="KW-0732">Signal</keyword>
<evidence type="ECO:0000313" key="4">
    <source>
        <dbReference type="EMBL" id="TKR77107.1"/>
    </source>
</evidence>
<organism evidence="4 5">
    <name type="scientific">Steinernema carpocapsae</name>
    <name type="common">Entomopathogenic nematode</name>
    <dbReference type="NCBI Taxonomy" id="34508"/>
    <lineage>
        <taxon>Eukaryota</taxon>
        <taxon>Metazoa</taxon>
        <taxon>Ecdysozoa</taxon>
        <taxon>Nematoda</taxon>
        <taxon>Chromadorea</taxon>
        <taxon>Rhabditida</taxon>
        <taxon>Tylenchina</taxon>
        <taxon>Panagrolaimomorpha</taxon>
        <taxon>Strongyloidoidea</taxon>
        <taxon>Steinernematidae</taxon>
        <taxon>Steinernema</taxon>
    </lineage>
</organism>
<evidence type="ECO:0000259" key="3">
    <source>
        <dbReference type="PROSITE" id="PS50189"/>
    </source>
</evidence>
<evidence type="ECO:0000313" key="5">
    <source>
        <dbReference type="Proteomes" id="UP000298663"/>
    </source>
</evidence>
<evidence type="ECO:0000256" key="1">
    <source>
        <dbReference type="ARBA" id="ARBA00023157"/>
    </source>
</evidence>
<gene>
    <name evidence="4" type="ORF">L596_018139</name>
</gene>
<dbReference type="PROSITE" id="PS51257">
    <property type="entry name" value="PROKAR_LIPOPROTEIN"/>
    <property type="match status" value="1"/>
</dbReference>
<reference evidence="4 5" key="1">
    <citation type="journal article" date="2015" name="Genome Biol.">
        <title>Comparative genomics of Steinernema reveals deeply conserved gene regulatory networks.</title>
        <authorList>
            <person name="Dillman A.R."/>
            <person name="Macchietto M."/>
            <person name="Porter C.F."/>
            <person name="Rogers A."/>
            <person name="Williams B."/>
            <person name="Antoshechkin I."/>
            <person name="Lee M.M."/>
            <person name="Goodwin Z."/>
            <person name="Lu X."/>
            <person name="Lewis E.E."/>
            <person name="Goodrich-Blair H."/>
            <person name="Stock S.P."/>
            <person name="Adams B.J."/>
            <person name="Sternberg P.W."/>
            <person name="Mortazavi A."/>
        </authorList>
    </citation>
    <scope>NUCLEOTIDE SEQUENCE [LARGE SCALE GENOMIC DNA]</scope>
    <source>
        <strain evidence="4 5">ALL</strain>
    </source>
</reference>
<evidence type="ECO:0000256" key="2">
    <source>
        <dbReference type="SAM" id="SignalP"/>
    </source>
</evidence>
<dbReference type="InterPro" id="IPR001134">
    <property type="entry name" value="Netrin_domain"/>
</dbReference>
<feature type="chain" id="PRO_5020616235" description="NTR domain-containing protein" evidence="2">
    <location>
        <begin position="21"/>
        <end position="151"/>
    </location>
</feature>
<name>A0A4U5N3R7_STECR</name>
<keyword evidence="5" id="KW-1185">Reference proteome</keyword>
<proteinExistence type="predicted"/>
<dbReference type="SUPFAM" id="SSF50242">
    <property type="entry name" value="TIMP-like"/>
    <property type="match status" value="1"/>
</dbReference>
<feature type="domain" description="NTR" evidence="3">
    <location>
        <begin position="18"/>
        <end position="145"/>
    </location>
</feature>
<reference evidence="4 5" key="2">
    <citation type="journal article" date="2019" name="G3 (Bethesda)">
        <title>Hybrid Assembly of the Genome of the Entomopathogenic Nematode Steinernema carpocapsae Identifies the X-Chromosome.</title>
        <authorList>
            <person name="Serra L."/>
            <person name="Macchietto M."/>
            <person name="Macias-Munoz A."/>
            <person name="McGill C.J."/>
            <person name="Rodriguez I.M."/>
            <person name="Rodriguez B."/>
            <person name="Murad R."/>
            <person name="Mortazavi A."/>
        </authorList>
    </citation>
    <scope>NUCLEOTIDE SEQUENCE [LARGE SCALE GENOMIC DNA]</scope>
    <source>
        <strain evidence="4 5">ALL</strain>
    </source>
</reference>
<dbReference type="Proteomes" id="UP000298663">
    <property type="component" value="Unassembled WGS sequence"/>
</dbReference>
<dbReference type="EMBL" id="AZBU02000005">
    <property type="protein sequence ID" value="TKR77107.1"/>
    <property type="molecule type" value="Genomic_DNA"/>
</dbReference>
<dbReference type="Gene3D" id="2.40.50.120">
    <property type="match status" value="1"/>
</dbReference>
<sequence>MLRSLLLLFAFLAVSFGCSCRCVGGPKDVFCKADVVGVFGIFQELPSNLTSGSRVYFGVSLNVFKFFDETSPQQHMPIFIQTPTHSCGIDWIKEGASYLFNGAYDEKAGYLTVIDCCNISPRTVQWKDVPSDIKNALETGAYKQCPKKSLA</sequence>
<dbReference type="PROSITE" id="PS50189">
    <property type="entry name" value="NTR"/>
    <property type="match status" value="1"/>
</dbReference>
<dbReference type="InterPro" id="IPR008993">
    <property type="entry name" value="TIMP-like_OB-fold"/>
</dbReference>
<feature type="signal peptide" evidence="2">
    <location>
        <begin position="1"/>
        <end position="20"/>
    </location>
</feature>